<reference evidence="4 5" key="1">
    <citation type="submission" date="2020-04" db="EMBL/GenBank/DDBJ databases">
        <title>Perkinsus olseni comparative genomics.</title>
        <authorList>
            <person name="Bogema D.R."/>
        </authorList>
    </citation>
    <scope>NUCLEOTIDE SEQUENCE [LARGE SCALE GENOMIC DNA]</scope>
    <source>
        <strain evidence="4">ATCC PRA-31</strain>
    </source>
</reference>
<protein>
    <recommendedName>
        <fullName evidence="3">EF-hand domain-containing protein</fullName>
    </recommendedName>
</protein>
<dbReference type="Gene3D" id="1.10.238.10">
    <property type="entry name" value="EF-hand"/>
    <property type="match status" value="1"/>
</dbReference>
<dbReference type="Proteomes" id="UP000572268">
    <property type="component" value="Unassembled WGS sequence"/>
</dbReference>
<gene>
    <name evidence="4" type="ORF">FOL46_003464</name>
</gene>
<name>A0A7J6M3V4_PEROL</name>
<keyword evidence="2" id="KW-0677">Repeat</keyword>
<dbReference type="PROSITE" id="PS50222">
    <property type="entry name" value="EF_HAND_2"/>
    <property type="match status" value="1"/>
</dbReference>
<dbReference type="InterPro" id="IPR011992">
    <property type="entry name" value="EF-hand-dom_pair"/>
</dbReference>
<evidence type="ECO:0000256" key="2">
    <source>
        <dbReference type="ARBA" id="ARBA00022737"/>
    </source>
</evidence>
<evidence type="ECO:0000259" key="3">
    <source>
        <dbReference type="PROSITE" id="PS50222"/>
    </source>
</evidence>
<dbReference type="InterPro" id="IPR002048">
    <property type="entry name" value="EF_hand_dom"/>
</dbReference>
<dbReference type="PANTHER" id="PTHR46763">
    <property type="entry name" value="DYNEIN REGULATORY COMPLEX PROTEIN 8"/>
    <property type="match status" value="1"/>
</dbReference>
<dbReference type="InterPro" id="IPR036322">
    <property type="entry name" value="WD40_repeat_dom_sf"/>
</dbReference>
<dbReference type="AlphaFoldDB" id="A0A7J6M3V4"/>
<sequence>MDEPAVWYGIAMQCKGLTILKGSAEEGLAKTRGIFDWRGYLTDHIAASSTKNNKHTTKRVWVHVCDSVAVAVYLPCGHRTNYDEVLSKLILAPSSCRLRYVTSQCEPFHRPGPVVKDIIIPDTHLLLELSIQDTTLQDGDDSSGNVVLPAVDKKLLLSTRDTRQFEFHPTYDNILLTGHRSGNISIIDINNDECIARVKADDSPILGLTWFNHLPTTALYGASPTGNVGYVRYNHHAAGYQDEGVIIKHCRTSTFKHLSSISINATDDYFMTSGFVPDVALFDTTTDRTATIIMATTGDTHNDTIAQQPTTPQQQSGVDLMMTEEAPAPTQEEKLCQIIRRTFDLFDKLGTGTVAPEEVGTIMRYLGQFPTETELVEVVIRELKDHTAAAGGGGGTHSITKSTPIGYQQFEKFMLRCLKEHEYDPDDSETLLEAFHLLDPERKGWVDVNQMRDYLGSGHTGFREKEMSEFIEFAQDRDDDENTNNTRLYYEDYVAQLTTNVERHIDNLYRDMNKKE</sequence>
<accession>A0A7J6M3V4</accession>
<proteinExistence type="inferred from homology"/>
<evidence type="ECO:0000313" key="5">
    <source>
        <dbReference type="Proteomes" id="UP000572268"/>
    </source>
</evidence>
<dbReference type="InterPro" id="IPR015943">
    <property type="entry name" value="WD40/YVTN_repeat-like_dom_sf"/>
</dbReference>
<dbReference type="Gene3D" id="2.130.10.10">
    <property type="entry name" value="YVTN repeat-like/Quinoprotein amine dehydrogenase"/>
    <property type="match status" value="1"/>
</dbReference>
<dbReference type="GO" id="GO:0043226">
    <property type="term" value="C:organelle"/>
    <property type="evidence" value="ECO:0007669"/>
    <property type="project" value="UniProtKB-ARBA"/>
</dbReference>
<comment type="caution">
    <text evidence="4">The sequence shown here is derived from an EMBL/GenBank/DDBJ whole genome shotgun (WGS) entry which is preliminary data.</text>
</comment>
<organism evidence="4 5">
    <name type="scientific">Perkinsus olseni</name>
    <name type="common">Perkinsus atlanticus</name>
    <dbReference type="NCBI Taxonomy" id="32597"/>
    <lineage>
        <taxon>Eukaryota</taxon>
        <taxon>Sar</taxon>
        <taxon>Alveolata</taxon>
        <taxon>Perkinsozoa</taxon>
        <taxon>Perkinsea</taxon>
        <taxon>Perkinsida</taxon>
        <taxon>Perkinsidae</taxon>
        <taxon>Perkinsus</taxon>
    </lineage>
</organism>
<dbReference type="GO" id="GO:0005509">
    <property type="term" value="F:calcium ion binding"/>
    <property type="evidence" value="ECO:0007669"/>
    <property type="project" value="InterPro"/>
</dbReference>
<evidence type="ECO:0000256" key="1">
    <source>
        <dbReference type="ARBA" id="ARBA00005253"/>
    </source>
</evidence>
<dbReference type="SUPFAM" id="SSF47473">
    <property type="entry name" value="EF-hand"/>
    <property type="match status" value="1"/>
</dbReference>
<dbReference type="SUPFAM" id="SSF50978">
    <property type="entry name" value="WD40 repeat-like"/>
    <property type="match status" value="1"/>
</dbReference>
<dbReference type="PANTHER" id="PTHR46763:SF1">
    <property type="entry name" value="DYNEIN REGULATORY COMPLEX PROTEIN 8"/>
    <property type="match status" value="1"/>
</dbReference>
<dbReference type="EMBL" id="JABANN010000222">
    <property type="protein sequence ID" value="KAF4665781.1"/>
    <property type="molecule type" value="Genomic_DNA"/>
</dbReference>
<dbReference type="FunFam" id="1.10.238.10:FF:000178">
    <property type="entry name" value="Calmodulin-2 A"/>
    <property type="match status" value="1"/>
</dbReference>
<feature type="domain" description="EF-hand" evidence="3">
    <location>
        <begin position="334"/>
        <end position="369"/>
    </location>
</feature>
<comment type="similarity">
    <text evidence="1">Belongs to the centrin family.</text>
</comment>
<evidence type="ECO:0000313" key="4">
    <source>
        <dbReference type="EMBL" id="KAF4665781.1"/>
    </source>
</evidence>